<protein>
    <submittedName>
        <fullName evidence="2">Uncharacterized protein</fullName>
    </submittedName>
</protein>
<keyword evidence="1" id="KW-0472">Membrane</keyword>
<feature type="transmembrane region" description="Helical" evidence="1">
    <location>
        <begin position="75"/>
        <end position="95"/>
    </location>
</feature>
<proteinExistence type="predicted"/>
<feature type="transmembrane region" description="Helical" evidence="1">
    <location>
        <begin position="123"/>
        <end position="146"/>
    </location>
</feature>
<keyword evidence="1" id="KW-0812">Transmembrane</keyword>
<dbReference type="Proteomes" id="UP000198412">
    <property type="component" value="Unassembled WGS sequence"/>
</dbReference>
<keyword evidence="1" id="KW-1133">Transmembrane helix</keyword>
<reference evidence="3" key="1">
    <citation type="submission" date="2017-06" db="EMBL/GenBank/DDBJ databases">
        <authorList>
            <person name="Varghese N."/>
            <person name="Submissions S."/>
        </authorList>
    </citation>
    <scope>NUCLEOTIDE SEQUENCE [LARGE SCALE GENOMIC DNA]</scope>
    <source>
        <strain evidence="3">DSM 27993</strain>
    </source>
</reference>
<feature type="transmembrane region" description="Helical" evidence="1">
    <location>
        <begin position="166"/>
        <end position="189"/>
    </location>
</feature>
<dbReference type="AlphaFoldDB" id="A0A238XXL7"/>
<accession>A0A238XXL7</accession>
<evidence type="ECO:0000256" key="1">
    <source>
        <dbReference type="SAM" id="Phobius"/>
    </source>
</evidence>
<organism evidence="2 3">
    <name type="scientific">Lutibacter flavus</name>
    <dbReference type="NCBI Taxonomy" id="691689"/>
    <lineage>
        <taxon>Bacteria</taxon>
        <taxon>Pseudomonadati</taxon>
        <taxon>Bacteroidota</taxon>
        <taxon>Flavobacteriia</taxon>
        <taxon>Flavobacteriales</taxon>
        <taxon>Flavobacteriaceae</taxon>
        <taxon>Lutibacter</taxon>
    </lineage>
</organism>
<dbReference type="OrthoDB" id="709028at2"/>
<keyword evidence="3" id="KW-1185">Reference proteome</keyword>
<dbReference type="EMBL" id="FZNX01000003">
    <property type="protein sequence ID" value="SNR63657.1"/>
    <property type="molecule type" value="Genomic_DNA"/>
</dbReference>
<dbReference type="RefSeq" id="WP_089378475.1">
    <property type="nucleotide sequence ID" value="NZ_FZNX01000003.1"/>
</dbReference>
<gene>
    <name evidence="2" type="ORF">SAMN04488111_2200</name>
</gene>
<name>A0A238XXL7_9FLAO</name>
<feature type="transmembrane region" description="Helical" evidence="1">
    <location>
        <begin position="37"/>
        <end position="55"/>
    </location>
</feature>
<evidence type="ECO:0000313" key="2">
    <source>
        <dbReference type="EMBL" id="SNR63657.1"/>
    </source>
</evidence>
<evidence type="ECO:0000313" key="3">
    <source>
        <dbReference type="Proteomes" id="UP000198412"/>
    </source>
</evidence>
<sequence length="212" mass="25448">MDELELLKKDWKKQDANFPKLSYNEIYKMIHKKSSSIVKWIFIICIAELFFWSAINLFVPEKYLEIYEKFNLKTFLYITQGLHYFVILVFIYLFYKNYKSISVIDNTNLLMQKIIKTRKTVNYYVYYNITLYVLLSIVVNIIMFSNPETLIEALNPDNKAIDDDKFFNIMLIAQVIALFVVLGLLWGYYRIIYGILLKRLNRNFKELETLND</sequence>